<protein>
    <recommendedName>
        <fullName evidence="3">PHD finger protein 10</fullName>
    </recommendedName>
</protein>
<feature type="region of interest" description="Disordered" evidence="13">
    <location>
        <begin position="633"/>
        <end position="696"/>
    </location>
</feature>
<feature type="region of interest" description="Disordered" evidence="13">
    <location>
        <begin position="358"/>
        <end position="406"/>
    </location>
</feature>
<feature type="region of interest" description="Disordered" evidence="13">
    <location>
        <begin position="827"/>
        <end position="898"/>
    </location>
</feature>
<keyword evidence="9" id="KW-0805">Transcription regulation</keyword>
<dbReference type="GO" id="GO:0007399">
    <property type="term" value="P:nervous system development"/>
    <property type="evidence" value="ECO:0007669"/>
    <property type="project" value="UniProtKB-KW"/>
</dbReference>
<dbReference type="SMART" id="SM00249">
    <property type="entry name" value="PHD"/>
    <property type="match status" value="2"/>
</dbReference>
<feature type="compositionally biased region" description="Basic and acidic residues" evidence="13">
    <location>
        <begin position="669"/>
        <end position="695"/>
    </location>
</feature>
<feature type="compositionally biased region" description="Polar residues" evidence="13">
    <location>
        <begin position="270"/>
        <end position="285"/>
    </location>
</feature>
<dbReference type="InterPro" id="IPR019787">
    <property type="entry name" value="Znf_PHD-finger"/>
</dbReference>
<evidence type="ECO:0000256" key="10">
    <source>
        <dbReference type="ARBA" id="ARBA00023163"/>
    </source>
</evidence>
<feature type="compositionally biased region" description="Polar residues" evidence="13">
    <location>
        <begin position="358"/>
        <end position="368"/>
    </location>
</feature>
<proteinExistence type="inferred from homology"/>
<feature type="compositionally biased region" description="Polar residues" evidence="13">
    <location>
        <begin position="870"/>
        <end position="880"/>
    </location>
</feature>
<evidence type="ECO:0000256" key="9">
    <source>
        <dbReference type="ARBA" id="ARBA00023015"/>
    </source>
</evidence>
<dbReference type="CDD" id="cd21085">
    <property type="entry name" value="WH_NTD_PHF10"/>
    <property type="match status" value="1"/>
</dbReference>
<evidence type="ECO:0000256" key="11">
    <source>
        <dbReference type="ARBA" id="ARBA00023242"/>
    </source>
</evidence>
<dbReference type="AlphaFoldDB" id="A0A914BG23"/>
<dbReference type="Gene3D" id="3.30.40.10">
    <property type="entry name" value="Zinc/RING finger domain, C3HC4 (zinc finger)"/>
    <property type="match status" value="1"/>
</dbReference>
<dbReference type="GeneID" id="119742977"/>
<dbReference type="RefSeq" id="XP_038075208.1">
    <property type="nucleotide sequence ID" value="XM_038219280.1"/>
</dbReference>
<dbReference type="GO" id="GO:0008270">
    <property type="term" value="F:zinc ion binding"/>
    <property type="evidence" value="ECO:0007669"/>
    <property type="project" value="UniProtKB-KW"/>
</dbReference>
<feature type="region of interest" description="Disordered" evidence="13">
    <location>
        <begin position="194"/>
        <end position="321"/>
    </location>
</feature>
<feature type="compositionally biased region" description="Polar residues" evidence="13">
    <location>
        <begin position="654"/>
        <end position="668"/>
    </location>
</feature>
<dbReference type="InterPro" id="IPR013083">
    <property type="entry name" value="Znf_RING/FYVE/PHD"/>
</dbReference>
<dbReference type="InterPro" id="IPR001965">
    <property type="entry name" value="Znf_PHD"/>
</dbReference>
<comment type="subcellular location">
    <subcellularLocation>
        <location evidence="1">Nucleus</location>
    </subcellularLocation>
</comment>
<feature type="domain" description="PHD-type" evidence="14">
    <location>
        <begin position="771"/>
        <end position="819"/>
    </location>
</feature>
<dbReference type="FunFam" id="3.30.40.10:FF:000202">
    <property type="entry name" value="PHD finger protein 10 isoform X1"/>
    <property type="match status" value="1"/>
</dbReference>
<dbReference type="EnsemblMetazoa" id="XM_038219280.1">
    <property type="protein sequence ID" value="XP_038075208.1"/>
    <property type="gene ID" value="LOC119742977"/>
</dbReference>
<reference evidence="15" key="1">
    <citation type="submission" date="2022-11" db="UniProtKB">
        <authorList>
            <consortium name="EnsemblMetazoa"/>
        </authorList>
    </citation>
    <scope>IDENTIFICATION</scope>
</reference>
<accession>A0A914BG23</accession>
<dbReference type="InterPro" id="IPR011011">
    <property type="entry name" value="Znf_FYVE_PHD"/>
</dbReference>
<evidence type="ECO:0000256" key="12">
    <source>
        <dbReference type="PROSITE-ProRule" id="PRU00146"/>
    </source>
</evidence>
<evidence type="ECO:0000256" key="6">
    <source>
        <dbReference type="ARBA" id="ARBA00022771"/>
    </source>
</evidence>
<name>A0A914BG23_PATMI</name>
<keyword evidence="6 12" id="KW-0863">Zinc-finger</keyword>
<dbReference type="CDD" id="cd15529">
    <property type="entry name" value="PHD2_PHF10"/>
    <property type="match status" value="1"/>
</dbReference>
<feature type="domain" description="PHD-type" evidence="14">
    <location>
        <begin position="715"/>
        <end position="774"/>
    </location>
</feature>
<evidence type="ECO:0000259" key="14">
    <source>
        <dbReference type="PROSITE" id="PS50016"/>
    </source>
</evidence>
<evidence type="ECO:0000256" key="4">
    <source>
        <dbReference type="ARBA" id="ARBA00022723"/>
    </source>
</evidence>
<sequence length="898" mass="99643">MAEHSQETEAQQVSVLAPQEHSLAPAVELGDEMEVQPVGTSSPPGVSSPIACTEQKEDDAQERVELEENKLEQSEHELPLSRQSTHLQEEASPSVSETIPSVNQCQEDLPEEVCNSHHEAVDVSISPNPADNKNMGMDQETVFAAYTNSIQTVTESKTDEGVNDADAIKSDSGEFSELLEPDESQSLQEIVPIEVGRSPENHPEIEDTDNTIKDADNTIKDADNTIKDTDDTIKDADDTIKDTDNTMEDSCSLQAFKEPEVDPLGGEDQCPQNYVTEEQNPSSHELSVGEPQPVCENLTAVEEDVKASSSENQDPVVPTAVTPEGITAALISDDTSSSQDFIKDDTLQAKPLATLDATTDASGRSTPNIEVLKDLTGRDSPSIRPLKEDSGRDSPSQRSRRRIGRDSVVTEANEANLGIFPAENLFEYQWPQEKGSEWYFVQEQVSEFLQVKSFKRKYPDLERRVMDISEKDFLRERGVVTEEQVTLGLTALRADEVYDLMLKDAPDKSAEYARVLHEKEKQNISNKHKQYEAPSVDSNKVQEYVKKAVRQAAEYNSALMAERREERQYYFDMQTLTVQMPASRMKRHDKEITKLGPYPVAVIPGQYQNYYRSYSSDELKYFPLNTSLYGPMAPRRQTDLAPPLSNDEPDQSDNETVLSTENFDSSSDVSDRDQPTPMDMDSHGNVELDAGDDRTANITLPNDSSCVYKPKDIPNAICGLCLKNSSENKMGVPEKMIHCSQCDNSGHPSCLDMTLSMVEVIQTYPWQCMECKTCFHCGDPTHEDKMMFCDMCDRGYHTFCVGLQDIPTGLWACESCQMRDVPAALAPHVPTPPLPPTPPPAEPSLGEEPPSPQPAESTPSNKKKGRRSATPVSVTKQSTPGGKRSRTSTPTPKRVKKK</sequence>
<dbReference type="CDD" id="cd15528">
    <property type="entry name" value="PHD1_PHF10"/>
    <property type="match status" value="1"/>
</dbReference>
<feature type="compositionally biased region" description="Pro residues" evidence="13">
    <location>
        <begin position="829"/>
        <end position="842"/>
    </location>
</feature>
<dbReference type="RefSeq" id="XP_038075199.1">
    <property type="nucleotide sequence ID" value="XM_038219271.1"/>
</dbReference>
<feature type="compositionally biased region" description="Basic and acidic residues" evidence="13">
    <location>
        <begin position="61"/>
        <end position="79"/>
    </location>
</feature>
<evidence type="ECO:0000256" key="2">
    <source>
        <dbReference type="ARBA" id="ARBA00006097"/>
    </source>
</evidence>
<keyword evidence="8" id="KW-0524">Neurogenesis</keyword>
<keyword evidence="4" id="KW-0479">Metal-binding</keyword>
<organism evidence="15 16">
    <name type="scientific">Patiria miniata</name>
    <name type="common">Bat star</name>
    <name type="synonym">Asterina miniata</name>
    <dbReference type="NCBI Taxonomy" id="46514"/>
    <lineage>
        <taxon>Eukaryota</taxon>
        <taxon>Metazoa</taxon>
        <taxon>Echinodermata</taxon>
        <taxon>Eleutherozoa</taxon>
        <taxon>Asterozoa</taxon>
        <taxon>Asteroidea</taxon>
        <taxon>Valvatacea</taxon>
        <taxon>Valvatida</taxon>
        <taxon>Asterinidae</taxon>
        <taxon>Patiria</taxon>
    </lineage>
</organism>
<feature type="compositionally biased region" description="Basic and acidic residues" evidence="13">
    <location>
        <begin position="197"/>
        <end position="244"/>
    </location>
</feature>
<evidence type="ECO:0000256" key="5">
    <source>
        <dbReference type="ARBA" id="ARBA00022737"/>
    </source>
</evidence>
<dbReference type="OrthoDB" id="1903104at2759"/>
<keyword evidence="7" id="KW-0862">Zinc</keyword>
<comment type="similarity">
    <text evidence="2">Belongs to the SAYP family.</text>
</comment>
<dbReference type="GO" id="GO:0071565">
    <property type="term" value="C:nBAF complex"/>
    <property type="evidence" value="ECO:0007669"/>
    <property type="project" value="TreeGrafter"/>
</dbReference>
<dbReference type="GO" id="GO:0071564">
    <property type="term" value="C:npBAF complex"/>
    <property type="evidence" value="ECO:0007669"/>
    <property type="project" value="InterPro"/>
</dbReference>
<dbReference type="EnsemblMetazoa" id="XM_038219271.1">
    <property type="protein sequence ID" value="XP_038075199.1"/>
    <property type="gene ID" value="LOC119742977"/>
</dbReference>
<evidence type="ECO:0000256" key="1">
    <source>
        <dbReference type="ARBA" id="ARBA00004123"/>
    </source>
</evidence>
<evidence type="ECO:0000256" key="7">
    <source>
        <dbReference type="ARBA" id="ARBA00022833"/>
    </source>
</evidence>
<dbReference type="InterPro" id="IPR038045">
    <property type="entry name" value="PHF10_PHD_finger_1"/>
</dbReference>
<keyword evidence="5" id="KW-0677">Repeat</keyword>
<feature type="compositionally biased region" description="Low complexity" evidence="13">
    <location>
        <begin position="37"/>
        <end position="49"/>
    </location>
</feature>
<evidence type="ECO:0000313" key="15">
    <source>
        <dbReference type="EnsemblMetazoa" id="XP_038075208.1"/>
    </source>
</evidence>
<feature type="region of interest" description="Disordered" evidence="13">
    <location>
        <begin position="1"/>
        <end position="99"/>
    </location>
</feature>
<keyword evidence="16" id="KW-1185">Reference proteome</keyword>
<dbReference type="PANTHER" id="PTHR45888">
    <property type="entry name" value="HL01030P-RELATED"/>
    <property type="match status" value="1"/>
</dbReference>
<dbReference type="PROSITE" id="PS50016">
    <property type="entry name" value="ZF_PHD_2"/>
    <property type="match status" value="2"/>
</dbReference>
<dbReference type="PANTHER" id="PTHR45888:SF5">
    <property type="entry name" value="D4, ISOFORM A"/>
    <property type="match status" value="1"/>
</dbReference>
<dbReference type="SUPFAM" id="SSF57903">
    <property type="entry name" value="FYVE/PHD zinc finger"/>
    <property type="match status" value="2"/>
</dbReference>
<keyword evidence="10" id="KW-0804">Transcription</keyword>
<feature type="compositionally biased region" description="Polar residues" evidence="13">
    <location>
        <begin position="81"/>
        <end position="99"/>
    </location>
</feature>
<evidence type="ECO:0000256" key="8">
    <source>
        <dbReference type="ARBA" id="ARBA00022902"/>
    </source>
</evidence>
<evidence type="ECO:0000256" key="3">
    <source>
        <dbReference type="ARBA" id="ARBA00016995"/>
    </source>
</evidence>
<dbReference type="Pfam" id="PF00628">
    <property type="entry name" value="PHD"/>
    <property type="match status" value="2"/>
</dbReference>
<evidence type="ECO:0000313" key="16">
    <source>
        <dbReference type="Proteomes" id="UP000887568"/>
    </source>
</evidence>
<evidence type="ECO:0000256" key="13">
    <source>
        <dbReference type="SAM" id="MobiDB-lite"/>
    </source>
</evidence>
<keyword evidence="11" id="KW-0539">Nucleus</keyword>
<dbReference type="Proteomes" id="UP000887568">
    <property type="component" value="Unplaced"/>
</dbReference>